<dbReference type="EMBL" id="CAUYUJ010020370">
    <property type="protein sequence ID" value="CAK0897673.1"/>
    <property type="molecule type" value="Genomic_DNA"/>
</dbReference>
<feature type="region of interest" description="Disordered" evidence="1">
    <location>
        <begin position="72"/>
        <end position="107"/>
    </location>
</feature>
<dbReference type="Proteomes" id="UP001189429">
    <property type="component" value="Unassembled WGS sequence"/>
</dbReference>
<accession>A0ABN9XI05</accession>
<organism evidence="2 3">
    <name type="scientific">Prorocentrum cordatum</name>
    <dbReference type="NCBI Taxonomy" id="2364126"/>
    <lineage>
        <taxon>Eukaryota</taxon>
        <taxon>Sar</taxon>
        <taxon>Alveolata</taxon>
        <taxon>Dinophyceae</taxon>
        <taxon>Prorocentrales</taxon>
        <taxon>Prorocentraceae</taxon>
        <taxon>Prorocentrum</taxon>
    </lineage>
</organism>
<evidence type="ECO:0000313" key="3">
    <source>
        <dbReference type="Proteomes" id="UP001189429"/>
    </source>
</evidence>
<feature type="compositionally biased region" description="Acidic residues" evidence="1">
    <location>
        <begin position="72"/>
        <end position="85"/>
    </location>
</feature>
<keyword evidence="3" id="KW-1185">Reference proteome</keyword>
<protein>
    <submittedName>
        <fullName evidence="2">Uncharacterized protein</fullName>
    </submittedName>
</protein>
<evidence type="ECO:0000256" key="1">
    <source>
        <dbReference type="SAM" id="MobiDB-lite"/>
    </source>
</evidence>
<reference evidence="2" key="1">
    <citation type="submission" date="2023-10" db="EMBL/GenBank/DDBJ databases">
        <authorList>
            <person name="Chen Y."/>
            <person name="Shah S."/>
            <person name="Dougan E. K."/>
            <person name="Thang M."/>
            <person name="Chan C."/>
        </authorList>
    </citation>
    <scope>NUCLEOTIDE SEQUENCE [LARGE SCALE GENOMIC DNA]</scope>
</reference>
<evidence type="ECO:0000313" key="2">
    <source>
        <dbReference type="EMBL" id="CAK0897673.1"/>
    </source>
</evidence>
<comment type="caution">
    <text evidence="2">The sequence shown here is derived from an EMBL/GenBank/DDBJ whole genome shotgun (WGS) entry which is preliminary data.</text>
</comment>
<name>A0ABN9XI05_9DINO</name>
<gene>
    <name evidence="2" type="ORF">PCOR1329_LOCUS75790</name>
</gene>
<proteinExistence type="predicted"/>
<sequence length="107" mass="11826">MVNQVRRAAQLGVAFGSAASDVSDDSEPELVLECNGLFIDSLHRLLRVLMSQLHHTRVRNFVADTIANIDLELGEEDDLSDDEQEESTRGRTRPRSGSPPTSPRPRG</sequence>